<dbReference type="EMBL" id="CADCUP010000146">
    <property type="protein sequence ID" value="CAA9400427.1"/>
    <property type="molecule type" value="Genomic_DNA"/>
</dbReference>
<dbReference type="NCBIfam" id="TIGR02228">
    <property type="entry name" value="sigpep_I_arch"/>
    <property type="match status" value="1"/>
</dbReference>
<keyword evidence="4 7" id="KW-0472">Membrane</keyword>
<reference evidence="9" key="1">
    <citation type="submission" date="2020-02" db="EMBL/GenBank/DDBJ databases">
        <authorList>
            <person name="Meier V. D."/>
        </authorList>
    </citation>
    <scope>NUCLEOTIDE SEQUENCE</scope>
    <source>
        <strain evidence="9">AVDCRST_MAG06</strain>
    </source>
</reference>
<evidence type="ECO:0000256" key="4">
    <source>
        <dbReference type="ARBA" id="ARBA00023136"/>
    </source>
</evidence>
<dbReference type="AlphaFoldDB" id="A0A6J4NYS3"/>
<evidence type="ECO:0000256" key="5">
    <source>
        <dbReference type="NCBIfam" id="TIGR02228"/>
    </source>
</evidence>
<organism evidence="9">
    <name type="scientific">uncultured Nocardioides sp</name>
    <dbReference type="NCBI Taxonomy" id="198441"/>
    <lineage>
        <taxon>Bacteria</taxon>
        <taxon>Bacillati</taxon>
        <taxon>Actinomycetota</taxon>
        <taxon>Actinomycetes</taxon>
        <taxon>Propionibacteriales</taxon>
        <taxon>Nocardioidaceae</taxon>
        <taxon>Nocardioides</taxon>
        <taxon>environmental samples</taxon>
    </lineage>
</organism>
<accession>A0A6J4NYS3</accession>
<evidence type="ECO:0000256" key="1">
    <source>
        <dbReference type="ARBA" id="ARBA00004370"/>
    </source>
</evidence>
<feature type="region of interest" description="Disordered" evidence="6">
    <location>
        <begin position="173"/>
        <end position="213"/>
    </location>
</feature>
<dbReference type="GO" id="GO:0009003">
    <property type="term" value="F:signal peptidase activity"/>
    <property type="evidence" value="ECO:0007669"/>
    <property type="project" value="UniProtKB-EC"/>
</dbReference>
<protein>
    <recommendedName>
        <fullName evidence="5">Signal peptidase I</fullName>
        <ecNumber evidence="5">3.4.21.89</ecNumber>
    </recommendedName>
</protein>
<comment type="subcellular location">
    <subcellularLocation>
        <location evidence="1">Membrane</location>
    </subcellularLocation>
</comment>
<dbReference type="GO" id="GO:0004252">
    <property type="term" value="F:serine-type endopeptidase activity"/>
    <property type="evidence" value="ECO:0007669"/>
    <property type="project" value="UniProtKB-UniRule"/>
</dbReference>
<dbReference type="InterPro" id="IPR001733">
    <property type="entry name" value="Peptidase_S26B"/>
</dbReference>
<dbReference type="RefSeq" id="WP_295659219.1">
    <property type="nucleotide sequence ID" value="NZ_CADCUP010000146.1"/>
</dbReference>
<evidence type="ECO:0000256" key="3">
    <source>
        <dbReference type="ARBA" id="ARBA00022989"/>
    </source>
</evidence>
<evidence type="ECO:0000259" key="8">
    <source>
        <dbReference type="Pfam" id="PF10502"/>
    </source>
</evidence>
<feature type="transmembrane region" description="Helical" evidence="7">
    <location>
        <begin position="21"/>
        <end position="43"/>
    </location>
</feature>
<evidence type="ECO:0000256" key="2">
    <source>
        <dbReference type="ARBA" id="ARBA00022692"/>
    </source>
</evidence>
<evidence type="ECO:0000313" key="9">
    <source>
        <dbReference type="EMBL" id="CAA9400427.1"/>
    </source>
</evidence>
<dbReference type="SUPFAM" id="SSF51306">
    <property type="entry name" value="LexA/Signal peptidase"/>
    <property type="match status" value="1"/>
</dbReference>
<dbReference type="GO" id="GO:0006465">
    <property type="term" value="P:signal peptide processing"/>
    <property type="evidence" value="ECO:0007669"/>
    <property type="project" value="UniProtKB-UniRule"/>
</dbReference>
<evidence type="ECO:0000256" key="7">
    <source>
        <dbReference type="SAM" id="Phobius"/>
    </source>
</evidence>
<evidence type="ECO:0000256" key="6">
    <source>
        <dbReference type="SAM" id="MobiDB-lite"/>
    </source>
</evidence>
<feature type="compositionally biased region" description="Low complexity" evidence="6">
    <location>
        <begin position="182"/>
        <end position="192"/>
    </location>
</feature>
<dbReference type="InterPro" id="IPR019533">
    <property type="entry name" value="Peptidase_S26"/>
</dbReference>
<feature type="transmembrane region" description="Helical" evidence="7">
    <location>
        <begin position="151"/>
        <end position="171"/>
    </location>
</feature>
<dbReference type="CDD" id="cd06462">
    <property type="entry name" value="Peptidase_S24_S26"/>
    <property type="match status" value="1"/>
</dbReference>
<dbReference type="Pfam" id="PF10502">
    <property type="entry name" value="Peptidase_S26"/>
    <property type="match status" value="1"/>
</dbReference>
<keyword evidence="3 7" id="KW-1133">Transmembrane helix</keyword>
<keyword evidence="2 7" id="KW-0812">Transmembrane</keyword>
<feature type="domain" description="Peptidase S26" evidence="8">
    <location>
        <begin position="27"/>
        <end position="110"/>
    </location>
</feature>
<dbReference type="GO" id="GO:0016020">
    <property type="term" value="C:membrane"/>
    <property type="evidence" value="ECO:0007669"/>
    <property type="project" value="UniProtKB-SubCell"/>
</dbReference>
<sequence>MSIEISLDRRRRVSRTRRVAVNALCLLVMLVALGFILPAAFGFSRYVITGDSMADAYDKGSIVFEQTVPVSELEVGDTITYVPPAGSGTDTLVTHRIVAIDGDELRTKGDANEQPDPWTFELTAATQPRVVASVPYVGYAFIALTDRSTRLLVVGVPATIIALMSVSELFGADRRRSRRPQPTTGTAVTGAPPADPAHIPSARTSSDRPVIRH</sequence>
<dbReference type="EC" id="3.4.21.89" evidence="5"/>
<proteinExistence type="predicted"/>
<dbReference type="InterPro" id="IPR036286">
    <property type="entry name" value="LexA/Signal_pep-like_sf"/>
</dbReference>
<gene>
    <name evidence="9" type="ORF">AVDCRST_MAG06-2138</name>
</gene>
<name>A0A6J4NYS3_9ACTN</name>